<protein>
    <recommendedName>
        <fullName evidence="6">HAD family hydrolase</fullName>
    </recommendedName>
</protein>
<organism evidence="4 5">
    <name type="scientific">Ornithinimicrobium pekingense</name>
    <dbReference type="NCBI Taxonomy" id="384677"/>
    <lineage>
        <taxon>Bacteria</taxon>
        <taxon>Bacillati</taxon>
        <taxon>Actinomycetota</taxon>
        <taxon>Actinomycetes</taxon>
        <taxon>Micrococcales</taxon>
        <taxon>Ornithinimicrobiaceae</taxon>
        <taxon>Ornithinimicrobium</taxon>
    </lineage>
</organism>
<dbReference type="InterPro" id="IPR051400">
    <property type="entry name" value="HAD-like_hydrolase"/>
</dbReference>
<dbReference type="SUPFAM" id="SSF56784">
    <property type="entry name" value="HAD-like"/>
    <property type="match status" value="1"/>
</dbReference>
<dbReference type="Gene3D" id="3.40.50.1000">
    <property type="entry name" value="HAD superfamily/HAD-like"/>
    <property type="match status" value="1"/>
</dbReference>
<evidence type="ECO:0000256" key="3">
    <source>
        <dbReference type="ARBA" id="ARBA00022842"/>
    </source>
</evidence>
<dbReference type="Pfam" id="PF00702">
    <property type="entry name" value="Hydrolase"/>
    <property type="match status" value="1"/>
</dbReference>
<dbReference type="SFLD" id="SFLDG01129">
    <property type="entry name" value="C1.5:_HAD__Beta-PGM__Phosphata"/>
    <property type="match status" value="1"/>
</dbReference>
<dbReference type="EMBL" id="BMLB01000002">
    <property type="protein sequence ID" value="GGK62840.1"/>
    <property type="molecule type" value="Genomic_DNA"/>
</dbReference>
<dbReference type="RefSeq" id="WP_022920587.1">
    <property type="nucleotide sequence ID" value="NZ_BMLB01000002.1"/>
</dbReference>
<dbReference type="Gene3D" id="1.20.120.1600">
    <property type="match status" value="1"/>
</dbReference>
<dbReference type="InterPro" id="IPR006439">
    <property type="entry name" value="HAD-SF_hydro_IA"/>
</dbReference>
<dbReference type="InterPro" id="IPR036412">
    <property type="entry name" value="HAD-like_sf"/>
</dbReference>
<sequence length="252" mass="27414">MTHVVPPPAGLRGVLLDVDDTLLGTREAMHLAATRAARQLWPDADPDRLERAGHRFRDDPGGHFRAFTRGEHDFATMRALRVRDLGRWLGRAASPEDLARWDELYEDAFTTALRAFDDVVNTLQECHRRGLRVALLTNSSGDYTRAKLTRAGLADVVERLTAGTVTKDTLGIGKPAPEVFHHGCGLLGLDPGQVVYVGDELDVDTCAALGAGLGAAWLRRPGYERDPDEVSHAATHGLVAAETLREVLDALG</sequence>
<proteinExistence type="predicted"/>
<dbReference type="PRINTS" id="PR00413">
    <property type="entry name" value="HADHALOGNASE"/>
</dbReference>
<evidence type="ECO:0000313" key="4">
    <source>
        <dbReference type="EMBL" id="GGK62840.1"/>
    </source>
</evidence>
<dbReference type="PANTHER" id="PTHR46470">
    <property type="entry name" value="N-ACYLNEURAMINATE-9-PHOSPHATASE"/>
    <property type="match status" value="1"/>
</dbReference>
<dbReference type="Proteomes" id="UP000662111">
    <property type="component" value="Unassembled WGS sequence"/>
</dbReference>
<keyword evidence="5" id="KW-1185">Reference proteome</keyword>
<gene>
    <name evidence="4" type="ORF">GCM10011509_09100</name>
</gene>
<comment type="cofactor">
    <cofactor evidence="1">
        <name>Mg(2+)</name>
        <dbReference type="ChEBI" id="CHEBI:18420"/>
    </cofactor>
</comment>
<name>A0ABQ2F6I7_9MICO</name>
<dbReference type="InterPro" id="IPR023214">
    <property type="entry name" value="HAD_sf"/>
</dbReference>
<evidence type="ECO:0000256" key="1">
    <source>
        <dbReference type="ARBA" id="ARBA00001946"/>
    </source>
</evidence>
<accession>A0ABQ2F6I7</accession>
<reference evidence="5" key="1">
    <citation type="journal article" date="2019" name="Int. J. Syst. Evol. Microbiol.">
        <title>The Global Catalogue of Microorganisms (GCM) 10K type strain sequencing project: providing services to taxonomists for standard genome sequencing and annotation.</title>
        <authorList>
            <consortium name="The Broad Institute Genomics Platform"/>
            <consortium name="The Broad Institute Genome Sequencing Center for Infectious Disease"/>
            <person name="Wu L."/>
            <person name="Ma J."/>
        </authorList>
    </citation>
    <scope>NUCLEOTIDE SEQUENCE [LARGE SCALE GENOMIC DNA]</scope>
    <source>
        <strain evidence="5">CGMCC 1.5362</strain>
    </source>
</reference>
<evidence type="ECO:0000313" key="5">
    <source>
        <dbReference type="Proteomes" id="UP000662111"/>
    </source>
</evidence>
<evidence type="ECO:0008006" key="6">
    <source>
        <dbReference type="Google" id="ProtNLM"/>
    </source>
</evidence>
<dbReference type="SFLD" id="SFLDS00003">
    <property type="entry name" value="Haloacid_Dehalogenase"/>
    <property type="match status" value="1"/>
</dbReference>
<keyword evidence="3" id="KW-0460">Magnesium</keyword>
<keyword evidence="2" id="KW-0378">Hydrolase</keyword>
<evidence type="ECO:0000256" key="2">
    <source>
        <dbReference type="ARBA" id="ARBA00022801"/>
    </source>
</evidence>
<comment type="caution">
    <text evidence="4">The sequence shown here is derived from an EMBL/GenBank/DDBJ whole genome shotgun (WGS) entry which is preliminary data.</text>
</comment>